<dbReference type="InterPro" id="IPR032630">
    <property type="entry name" value="P_typ_ATPase_c"/>
</dbReference>
<evidence type="ECO:0000256" key="3">
    <source>
        <dbReference type="ARBA" id="ARBA00022842"/>
    </source>
</evidence>
<accession>A0A3P8B5D7</accession>
<accession>A0A183GEX8</accession>
<feature type="domain" description="P-type ATPase C-terminal" evidence="6">
    <location>
        <begin position="1"/>
        <end position="173"/>
    </location>
</feature>
<dbReference type="Pfam" id="PF16212">
    <property type="entry name" value="PhoLip_ATPase_C"/>
    <property type="match status" value="1"/>
</dbReference>
<dbReference type="Proteomes" id="UP000050761">
    <property type="component" value="Unassembled WGS sequence"/>
</dbReference>
<gene>
    <name evidence="7" type="ORF">HPBE_LOCUS20919</name>
</gene>
<dbReference type="GO" id="GO:0045332">
    <property type="term" value="P:phospholipid translocation"/>
    <property type="evidence" value="ECO:0007669"/>
    <property type="project" value="TreeGrafter"/>
</dbReference>
<dbReference type="GO" id="GO:0046872">
    <property type="term" value="F:metal ion binding"/>
    <property type="evidence" value="ECO:0007669"/>
    <property type="project" value="UniProtKB-KW"/>
</dbReference>
<protein>
    <submittedName>
        <fullName evidence="9">PhoLip_ATPase_C domain-containing protein</fullName>
    </submittedName>
</protein>
<evidence type="ECO:0000313" key="8">
    <source>
        <dbReference type="Proteomes" id="UP000050761"/>
    </source>
</evidence>
<dbReference type="GO" id="GO:0005886">
    <property type="term" value="C:plasma membrane"/>
    <property type="evidence" value="ECO:0007669"/>
    <property type="project" value="TreeGrafter"/>
</dbReference>
<organism evidence="8 9">
    <name type="scientific">Heligmosomoides polygyrus</name>
    <name type="common">Parasitic roundworm</name>
    <dbReference type="NCBI Taxonomy" id="6339"/>
    <lineage>
        <taxon>Eukaryota</taxon>
        <taxon>Metazoa</taxon>
        <taxon>Ecdysozoa</taxon>
        <taxon>Nematoda</taxon>
        <taxon>Chromadorea</taxon>
        <taxon>Rhabditida</taxon>
        <taxon>Rhabditina</taxon>
        <taxon>Rhabditomorpha</taxon>
        <taxon>Strongyloidea</taxon>
        <taxon>Heligmosomidae</taxon>
        <taxon>Heligmosomoides</taxon>
    </lineage>
</organism>
<feature type="transmembrane region" description="Helical" evidence="5">
    <location>
        <begin position="71"/>
        <end position="91"/>
    </location>
</feature>
<reference evidence="9" key="2">
    <citation type="submission" date="2019-09" db="UniProtKB">
        <authorList>
            <consortium name="WormBaseParasite"/>
        </authorList>
    </citation>
    <scope>IDENTIFICATION</scope>
</reference>
<proteinExistence type="predicted"/>
<keyword evidence="2" id="KW-0479">Metal-binding</keyword>
<dbReference type="AlphaFoldDB" id="A0A183GEX8"/>
<evidence type="ECO:0000256" key="5">
    <source>
        <dbReference type="SAM" id="Phobius"/>
    </source>
</evidence>
<reference evidence="7 8" key="1">
    <citation type="submission" date="2018-11" db="EMBL/GenBank/DDBJ databases">
        <authorList>
            <consortium name="Pathogen Informatics"/>
        </authorList>
    </citation>
    <scope>NUCLEOTIDE SEQUENCE [LARGE SCALE GENOMIC DNA]</scope>
</reference>
<evidence type="ECO:0000259" key="6">
    <source>
        <dbReference type="Pfam" id="PF16212"/>
    </source>
</evidence>
<evidence type="ECO:0000256" key="1">
    <source>
        <dbReference type="ARBA" id="ARBA00004141"/>
    </source>
</evidence>
<evidence type="ECO:0000256" key="4">
    <source>
        <dbReference type="SAM" id="MobiDB-lite"/>
    </source>
</evidence>
<feature type="region of interest" description="Disordered" evidence="4">
    <location>
        <begin position="240"/>
        <end position="312"/>
    </location>
</feature>
<keyword evidence="5" id="KW-0812">Transmembrane</keyword>
<evidence type="ECO:0000313" key="7">
    <source>
        <dbReference type="EMBL" id="VDP22467.1"/>
    </source>
</evidence>
<feature type="transmembrane region" description="Helical" evidence="5">
    <location>
        <begin position="33"/>
        <end position="51"/>
    </location>
</feature>
<comment type="subcellular location">
    <subcellularLocation>
        <location evidence="1">Membrane</location>
        <topology evidence="1">Multi-pass membrane protein</topology>
    </subcellularLocation>
</comment>
<dbReference type="PANTHER" id="PTHR24092">
    <property type="entry name" value="PROBABLE PHOSPHOLIPID-TRANSPORTING ATPASE"/>
    <property type="match status" value="1"/>
</dbReference>
<keyword evidence="8" id="KW-1185">Reference proteome</keyword>
<dbReference type="OrthoDB" id="5865304at2759"/>
<dbReference type="EMBL" id="UZAH01032546">
    <property type="protein sequence ID" value="VDP22467.1"/>
    <property type="molecule type" value="Genomic_DNA"/>
</dbReference>
<keyword evidence="3" id="KW-0460">Magnesium</keyword>
<feature type="transmembrane region" description="Helical" evidence="5">
    <location>
        <begin position="98"/>
        <end position="124"/>
    </location>
</feature>
<name>A0A183GEX8_HELPZ</name>
<evidence type="ECO:0000256" key="2">
    <source>
        <dbReference type="ARBA" id="ARBA00022723"/>
    </source>
</evidence>
<dbReference type="GO" id="GO:0140326">
    <property type="term" value="F:ATPase-coupled intramembrane lipid transporter activity"/>
    <property type="evidence" value="ECO:0007669"/>
    <property type="project" value="TreeGrafter"/>
</dbReference>
<keyword evidence="5" id="KW-0472">Membrane</keyword>
<feature type="compositionally biased region" description="Basic and acidic residues" evidence="4">
    <location>
        <begin position="250"/>
        <end position="271"/>
    </location>
</feature>
<keyword evidence="5" id="KW-1133">Transmembrane helix</keyword>
<sequence>MGIIDRPAPIGSLLKYPQLYTYYQDSLTNWGQFRWCFGAFVQAHIIFWINVCYFDSGAPLHPNYGADSSLWVFGMFIYFSLVLVANVKALVETNSITLAGSLSVGVAIFSVSLLVLHVLFYTFLSLYIPLLPKFVGGMLYMIPLYPLLLVLTLVLVATMLPDIVLKVFRRTWRADMQDEMLWKEGFRGPSFKLLYQPIFKMCDIVGLKTYGELESNRYGFAFAQDDGLAMTQMDLLKGCSEEDSATPRTAELREMSAEEKSGEKPNERSGDDLTVESSASARSTPPRSLEGTGKIKRSESKSVEALATTRSS</sequence>
<feature type="transmembrane region" description="Helical" evidence="5">
    <location>
        <begin position="144"/>
        <end position="165"/>
    </location>
</feature>
<dbReference type="WBParaSite" id="HPBE_0002092001-mRNA-1">
    <property type="protein sequence ID" value="HPBE_0002092001-mRNA-1"/>
    <property type="gene ID" value="HPBE_0002092001"/>
</dbReference>
<feature type="compositionally biased region" description="Low complexity" evidence="4">
    <location>
        <begin position="277"/>
        <end position="288"/>
    </location>
</feature>
<evidence type="ECO:0000313" key="9">
    <source>
        <dbReference type="WBParaSite" id="HPBE_0002092001-mRNA-1"/>
    </source>
</evidence>